<gene>
    <name evidence="3" type="ORF">SEVIR_9G299333v2</name>
    <name evidence="4" type="ORF">SEVIR_9G299366v2</name>
</gene>
<feature type="region of interest" description="Disordered" evidence="1">
    <location>
        <begin position="43"/>
        <end position="83"/>
    </location>
</feature>
<evidence type="ECO:0000256" key="2">
    <source>
        <dbReference type="SAM" id="SignalP"/>
    </source>
</evidence>
<keyword evidence="2" id="KW-0732">Signal</keyword>
<evidence type="ECO:0000256" key="1">
    <source>
        <dbReference type="SAM" id="MobiDB-lite"/>
    </source>
</evidence>
<reference evidence="3 5" key="1">
    <citation type="submission" date="2019-03" db="EMBL/GenBank/DDBJ databases">
        <title>WGS assembly of Setaria viridis.</title>
        <authorList>
            <person name="Huang P."/>
            <person name="Jenkins J."/>
            <person name="Grimwood J."/>
            <person name="Barry K."/>
            <person name="Healey A."/>
            <person name="Mamidi S."/>
            <person name="Sreedasyam A."/>
            <person name="Shu S."/>
            <person name="Feldman M."/>
            <person name="Wu J."/>
            <person name="Yu Y."/>
            <person name="Chen C."/>
            <person name="Johnson J."/>
            <person name="Rokhsar D."/>
            <person name="Baxter I."/>
            <person name="Schmutz J."/>
            <person name="Brutnell T."/>
            <person name="Kellogg E."/>
        </authorList>
    </citation>
    <scope>NUCLEOTIDE SEQUENCE [LARGE SCALE GENOMIC DNA]</scope>
    <source>
        <strain evidence="5">cv. A10</strain>
    </source>
</reference>
<dbReference type="Proteomes" id="UP000298652">
    <property type="component" value="Chromosome 9"/>
</dbReference>
<feature type="compositionally biased region" description="Basic and acidic residues" evidence="1">
    <location>
        <begin position="66"/>
        <end position="83"/>
    </location>
</feature>
<accession>A0A4U6TBP0</accession>
<dbReference type="EMBL" id="CM016560">
    <property type="protein sequence ID" value="TKV94496.1"/>
    <property type="molecule type" value="Genomic_DNA"/>
</dbReference>
<organism evidence="3 5">
    <name type="scientific">Setaria viridis</name>
    <name type="common">Green bristlegrass</name>
    <name type="synonym">Setaria italica subsp. viridis</name>
    <dbReference type="NCBI Taxonomy" id="4556"/>
    <lineage>
        <taxon>Eukaryota</taxon>
        <taxon>Viridiplantae</taxon>
        <taxon>Streptophyta</taxon>
        <taxon>Embryophyta</taxon>
        <taxon>Tracheophyta</taxon>
        <taxon>Spermatophyta</taxon>
        <taxon>Magnoliopsida</taxon>
        <taxon>Liliopsida</taxon>
        <taxon>Poales</taxon>
        <taxon>Poaceae</taxon>
        <taxon>PACMAD clade</taxon>
        <taxon>Panicoideae</taxon>
        <taxon>Panicodae</taxon>
        <taxon>Paniceae</taxon>
        <taxon>Cenchrinae</taxon>
        <taxon>Setaria</taxon>
    </lineage>
</organism>
<evidence type="ECO:0000313" key="3">
    <source>
        <dbReference type="EMBL" id="TKV94496.1"/>
    </source>
</evidence>
<feature type="chain" id="PRO_5036359734" evidence="2">
    <location>
        <begin position="32"/>
        <end position="83"/>
    </location>
</feature>
<evidence type="ECO:0000313" key="4">
    <source>
        <dbReference type="EMBL" id="TKV94497.1"/>
    </source>
</evidence>
<dbReference type="EMBL" id="CM016560">
    <property type="protein sequence ID" value="TKV94497.1"/>
    <property type="molecule type" value="Genomic_DNA"/>
</dbReference>
<dbReference type="Gramene" id="TKV94496">
    <property type="protein sequence ID" value="TKV94496"/>
    <property type="gene ID" value="SEVIR_9G299333v2"/>
</dbReference>
<feature type="compositionally biased region" description="Basic and acidic residues" evidence="1">
    <location>
        <begin position="47"/>
        <end position="56"/>
    </location>
</feature>
<feature type="signal peptide" evidence="2">
    <location>
        <begin position="1"/>
        <end position="31"/>
    </location>
</feature>
<keyword evidence="5" id="KW-1185">Reference proteome</keyword>
<dbReference type="AlphaFoldDB" id="A0A4U6TBP0"/>
<dbReference type="Gramene" id="TKV94497">
    <property type="protein sequence ID" value="TKV94497"/>
    <property type="gene ID" value="SEVIR_9G299366v2"/>
</dbReference>
<name>A0A4U6TBP0_SETVI</name>
<sequence length="83" mass="9109">MASLARSAHVLGITLLVIAAVMITSTPFVECRAVERPRAAMVNSDPRAADRFEKSRPSPRAAMVHSDPHAPYRFETSRPSPHD</sequence>
<protein>
    <submittedName>
        <fullName evidence="3">Uncharacterized protein</fullName>
    </submittedName>
</protein>
<proteinExistence type="predicted"/>
<evidence type="ECO:0000313" key="5">
    <source>
        <dbReference type="Proteomes" id="UP000298652"/>
    </source>
</evidence>